<organism evidence="4 5">
    <name type="scientific">Candidatus Fokinia solitaria</name>
    <dbReference type="NCBI Taxonomy" id="1802984"/>
    <lineage>
        <taxon>Bacteria</taxon>
        <taxon>Pseudomonadati</taxon>
        <taxon>Pseudomonadota</taxon>
        <taxon>Alphaproteobacteria</taxon>
        <taxon>Rickettsiales</taxon>
        <taxon>Candidatus Midichloriaceae</taxon>
        <taxon>Candidatus Fokinia</taxon>
    </lineage>
</organism>
<gene>
    <name evidence="4" type="ORF">Fsol_00248</name>
</gene>
<comment type="similarity">
    <text evidence="1">Belongs to the virb1 family.</text>
</comment>
<feature type="domain" description="Transglycosylase SLT" evidence="3">
    <location>
        <begin position="45"/>
        <end position="163"/>
    </location>
</feature>
<reference evidence="4 5" key="1">
    <citation type="journal article" date="2018" name="Genome Biol. Evol.">
        <title>The Genome Sequence of "Candidatus Fokinia solitaria": Insights on Reductive Evolution in Rickettsiales.</title>
        <authorList>
            <person name="Floriano A.M."/>
            <person name="Castelli M."/>
            <person name="Krenek S."/>
            <person name="Berendonk T.U."/>
            <person name="Bazzocchi C."/>
            <person name="Petroni G."/>
            <person name="Sassera D."/>
        </authorList>
    </citation>
    <scope>NUCLEOTIDE SEQUENCE [LARGE SCALE GENOMIC DNA]</scope>
    <source>
        <strain evidence="4">Rio ETE_ALG 3VII</strain>
    </source>
</reference>
<feature type="chain" id="PRO_5015955761" evidence="2">
    <location>
        <begin position="27"/>
        <end position="199"/>
    </location>
</feature>
<dbReference type="EMBL" id="CP025989">
    <property type="protein sequence ID" value="AWD33050.1"/>
    <property type="molecule type" value="Genomic_DNA"/>
</dbReference>
<name>A0A2U8BRZ8_9RICK</name>
<keyword evidence="5" id="KW-1185">Reference proteome</keyword>
<dbReference type="InterPro" id="IPR023346">
    <property type="entry name" value="Lysozyme-like_dom_sf"/>
</dbReference>
<protein>
    <submittedName>
        <fullName evidence="4">Putatative lytic transglycosylase</fullName>
    </submittedName>
</protein>
<proteinExistence type="inferred from homology"/>
<dbReference type="Proteomes" id="UP000244519">
    <property type="component" value="Chromosome"/>
</dbReference>
<evidence type="ECO:0000256" key="2">
    <source>
        <dbReference type="SAM" id="SignalP"/>
    </source>
</evidence>
<dbReference type="InterPro" id="IPR008258">
    <property type="entry name" value="Transglycosylase_SLT_dom_1"/>
</dbReference>
<dbReference type="Pfam" id="PF01464">
    <property type="entry name" value="SLT"/>
    <property type="match status" value="1"/>
</dbReference>
<evidence type="ECO:0000313" key="5">
    <source>
        <dbReference type="Proteomes" id="UP000244519"/>
    </source>
</evidence>
<evidence type="ECO:0000259" key="3">
    <source>
        <dbReference type="Pfam" id="PF01464"/>
    </source>
</evidence>
<evidence type="ECO:0000256" key="1">
    <source>
        <dbReference type="ARBA" id="ARBA00009387"/>
    </source>
</evidence>
<dbReference type="AlphaFoldDB" id="A0A2U8BRZ8"/>
<dbReference type="RefSeq" id="WP_108673091.1">
    <property type="nucleotide sequence ID" value="NZ_CP025989.1"/>
</dbReference>
<dbReference type="KEGG" id="fso:Fsol_00248"/>
<feature type="signal peptide" evidence="2">
    <location>
        <begin position="1"/>
        <end position="26"/>
    </location>
</feature>
<keyword evidence="2" id="KW-0732">Signal</keyword>
<accession>A0A2U8BRZ8</accession>
<evidence type="ECO:0000313" key="4">
    <source>
        <dbReference type="EMBL" id="AWD33050.1"/>
    </source>
</evidence>
<dbReference type="SUPFAM" id="SSF53955">
    <property type="entry name" value="Lysozyme-like"/>
    <property type="match status" value="1"/>
</dbReference>
<sequence length="199" mass="23166">MKTWKARSIFVTLLILSFCFHKNSYSASNVKFNILEHRKCIIPAIFYEKKYNISENLLLAVTVVESGVYNSEARMALAWPWTIGIAGESYRFSTKNEAVKFFNSKINEGISNIDVGCSQINYRYHGHNFDSIEQMMEPANNIAYASYLIAKNYKNTSEWLKAASQFHSFTPIYSERYKEKIIKVLELFKKKMHLKEINL</sequence>
<dbReference type="OrthoDB" id="5945995at2"/>